<dbReference type="PROSITE" id="PS51635">
    <property type="entry name" value="PNPLA"/>
    <property type="match status" value="1"/>
</dbReference>
<reference evidence="7 8" key="1">
    <citation type="submission" date="2015-04" db="EMBL/GenBank/DDBJ databases">
        <title>Draft Genome Sequences of Eight Spore-Forming Food Isolates of Bacillus cereus Genome sequencing.</title>
        <authorList>
            <person name="Krawcyk A.O."/>
            <person name="de Jong A."/>
            <person name="Eijlander R.T."/>
            <person name="Berendsen E.M."/>
            <person name="Holsappel S."/>
            <person name="Wells-Bennik M."/>
            <person name="Kuipers O.P."/>
        </authorList>
    </citation>
    <scope>NUCLEOTIDE SEQUENCE [LARGE SCALE GENOMIC DNA]</scope>
    <source>
        <strain evidence="7 8">B4077</strain>
    </source>
</reference>
<gene>
    <name evidence="7" type="ORF">B4077_0842</name>
</gene>
<evidence type="ECO:0000256" key="1">
    <source>
        <dbReference type="ARBA" id="ARBA00022801"/>
    </source>
</evidence>
<accession>A0A0G8EY43</accession>
<feature type="short sequence motif" description="DGA/G" evidence="4">
    <location>
        <begin position="219"/>
        <end position="221"/>
    </location>
</feature>
<dbReference type="InterPro" id="IPR016035">
    <property type="entry name" value="Acyl_Trfase/lysoPLipase"/>
</dbReference>
<evidence type="ECO:0000259" key="6">
    <source>
        <dbReference type="PROSITE" id="PS51635"/>
    </source>
</evidence>
<dbReference type="PANTHER" id="PTHR14226:SF78">
    <property type="entry name" value="SLR0060 PROTEIN"/>
    <property type="match status" value="1"/>
</dbReference>
<evidence type="ECO:0000256" key="5">
    <source>
        <dbReference type="SAM" id="MobiDB-lite"/>
    </source>
</evidence>
<dbReference type="PANTHER" id="PTHR14226">
    <property type="entry name" value="NEUROPATHY TARGET ESTERASE/SWISS CHEESE D.MELANOGASTER"/>
    <property type="match status" value="1"/>
</dbReference>
<comment type="caution">
    <text evidence="4">Lacks conserved residue(s) required for the propagation of feature annotation.</text>
</comment>
<dbReference type="GO" id="GO:0016042">
    <property type="term" value="P:lipid catabolic process"/>
    <property type="evidence" value="ECO:0007669"/>
    <property type="project" value="UniProtKB-UniRule"/>
</dbReference>
<dbReference type="GO" id="GO:0016787">
    <property type="term" value="F:hydrolase activity"/>
    <property type="evidence" value="ECO:0007669"/>
    <property type="project" value="UniProtKB-UniRule"/>
</dbReference>
<keyword evidence="1 4" id="KW-0378">Hydrolase</keyword>
<proteinExistence type="predicted"/>
<name>A0A0G8EY43_BACCE</name>
<evidence type="ECO:0000313" key="7">
    <source>
        <dbReference type="EMBL" id="KLA29243.1"/>
    </source>
</evidence>
<feature type="domain" description="PNPLA" evidence="6">
    <location>
        <begin position="7"/>
        <end position="232"/>
    </location>
</feature>
<evidence type="ECO:0000256" key="2">
    <source>
        <dbReference type="ARBA" id="ARBA00022963"/>
    </source>
</evidence>
<dbReference type="InterPro" id="IPR002641">
    <property type="entry name" value="PNPLA_dom"/>
</dbReference>
<dbReference type="RefSeq" id="WP_046955413.1">
    <property type="nucleotide sequence ID" value="NZ_LCYI01000024.1"/>
</dbReference>
<dbReference type="Pfam" id="PF01734">
    <property type="entry name" value="Patatin"/>
    <property type="match status" value="1"/>
</dbReference>
<organism evidence="7 8">
    <name type="scientific">Bacillus cereus</name>
    <dbReference type="NCBI Taxonomy" id="1396"/>
    <lineage>
        <taxon>Bacteria</taxon>
        <taxon>Bacillati</taxon>
        <taxon>Bacillota</taxon>
        <taxon>Bacilli</taxon>
        <taxon>Bacillales</taxon>
        <taxon>Bacillaceae</taxon>
        <taxon>Bacillus</taxon>
        <taxon>Bacillus cereus group</taxon>
    </lineage>
</organism>
<evidence type="ECO:0000256" key="3">
    <source>
        <dbReference type="ARBA" id="ARBA00023098"/>
    </source>
</evidence>
<evidence type="ECO:0000256" key="4">
    <source>
        <dbReference type="PROSITE-ProRule" id="PRU01161"/>
    </source>
</evidence>
<dbReference type="PATRIC" id="fig|1396.428.peg.4727"/>
<feature type="region of interest" description="Disordered" evidence="5">
    <location>
        <begin position="234"/>
        <end position="257"/>
    </location>
</feature>
<keyword evidence="3 4" id="KW-0443">Lipid metabolism</keyword>
<feature type="active site" description="Proton acceptor" evidence="4">
    <location>
        <position position="219"/>
    </location>
</feature>
<feature type="active site" description="Nucleophile" evidence="4">
    <location>
        <position position="43"/>
    </location>
</feature>
<comment type="caution">
    <text evidence="7">The sequence shown here is derived from an EMBL/GenBank/DDBJ whole genome shotgun (WGS) entry which is preliminary data.</text>
</comment>
<dbReference type="Proteomes" id="UP000035214">
    <property type="component" value="Unassembled WGS sequence"/>
</dbReference>
<dbReference type="SUPFAM" id="SSF52151">
    <property type="entry name" value="FabD/lysophospholipase-like"/>
    <property type="match status" value="1"/>
</dbReference>
<protein>
    <recommendedName>
        <fullName evidence="6">PNPLA domain-containing protein</fullName>
    </recommendedName>
</protein>
<evidence type="ECO:0000313" key="8">
    <source>
        <dbReference type="Proteomes" id="UP000035214"/>
    </source>
</evidence>
<keyword evidence="2 4" id="KW-0442">Lipid degradation</keyword>
<dbReference type="AlphaFoldDB" id="A0A0G8EY43"/>
<dbReference type="Gene3D" id="3.40.1090.10">
    <property type="entry name" value="Cytosolic phospholipase A2 catalytic domain"/>
    <property type="match status" value="2"/>
</dbReference>
<sequence>MKKELKLAFSGGGFRATFYALGGYKRLVECKLDHCVNSISSVSGGSITAAAIMLALHRGGSFRNVNDFEERVVNPLVKLGQIDLRTKLLTNSFTKQALSFKSIREKCSKAFPTMLDKYLCEGVRMKELENSPIKWYCNTTCLDTMRMFYFSNQEIYGTLIGKSNDFDDITVSYAVATSAAFPVLFAPISLSLEGRNFSDPENRMQGNPLLKFDTLWFSDGGVFDNIGTEPILISDGENKNSSSPSNTKHRKEPMKFIPDPDASIDENYLVLDASASEKFWKEDEVPSHFELTKRILDTSNSQIVVLRRRLLKTLDPQIYPGLQLILSKPIQSLFEKNNNPFYNDKTSLPDYKLPNRSKDVESLLAGLRTDLDSFHDSEINTLMRAGEIRMDIALRSLLPEYMENINTVPIPVFPSEDMDGLEKILSRGGKHRFTGGFFENLHDVDKF</sequence>
<dbReference type="EMBL" id="LCYI01000024">
    <property type="protein sequence ID" value="KLA29243.1"/>
    <property type="molecule type" value="Genomic_DNA"/>
</dbReference>
<dbReference type="InterPro" id="IPR050301">
    <property type="entry name" value="NTE"/>
</dbReference>